<evidence type="ECO:0000259" key="3">
    <source>
        <dbReference type="PROSITE" id="PS50983"/>
    </source>
</evidence>
<evidence type="ECO:0000256" key="1">
    <source>
        <dbReference type="ARBA" id="ARBA00008814"/>
    </source>
</evidence>
<dbReference type="InterPro" id="IPR002491">
    <property type="entry name" value="ABC_transptr_periplasmic_BD"/>
</dbReference>
<keyword evidence="2" id="KW-0732">Signal</keyword>
<dbReference type="Gene3D" id="3.40.50.1980">
    <property type="entry name" value="Nitrogenase molybdenum iron protein domain"/>
    <property type="match status" value="2"/>
</dbReference>
<evidence type="ECO:0000313" key="4">
    <source>
        <dbReference type="EMBL" id="SCL39329.1"/>
    </source>
</evidence>
<feature type="domain" description="Fe/B12 periplasmic-binding" evidence="3">
    <location>
        <begin position="58"/>
        <end position="323"/>
    </location>
</feature>
<dbReference type="AlphaFoldDB" id="A0A1C6TCB4"/>
<dbReference type="STRING" id="145854.GA0074692_5325"/>
<dbReference type="CDD" id="cd01148">
    <property type="entry name" value="TroA_a"/>
    <property type="match status" value="1"/>
</dbReference>
<gene>
    <name evidence="4" type="ORF">GA0074692_5325</name>
</gene>
<dbReference type="PROSITE" id="PS51257">
    <property type="entry name" value="PROKAR_LIPOPROTEIN"/>
    <property type="match status" value="1"/>
</dbReference>
<keyword evidence="5" id="KW-1185">Reference proteome</keyword>
<organism evidence="4 5">
    <name type="scientific">Micromonospora pallida</name>
    <dbReference type="NCBI Taxonomy" id="145854"/>
    <lineage>
        <taxon>Bacteria</taxon>
        <taxon>Bacillati</taxon>
        <taxon>Actinomycetota</taxon>
        <taxon>Actinomycetes</taxon>
        <taxon>Micromonosporales</taxon>
        <taxon>Micromonosporaceae</taxon>
        <taxon>Micromonospora</taxon>
    </lineage>
</organism>
<protein>
    <submittedName>
        <fullName evidence="4">Iron complex transport system substrate-binding protein</fullName>
    </submittedName>
</protein>
<reference evidence="5" key="1">
    <citation type="submission" date="2016-06" db="EMBL/GenBank/DDBJ databases">
        <authorList>
            <person name="Varghese N."/>
            <person name="Submissions Spin"/>
        </authorList>
    </citation>
    <scope>NUCLEOTIDE SEQUENCE [LARGE SCALE GENOMIC DNA]</scope>
    <source>
        <strain evidence="5">DSM 43817</strain>
    </source>
</reference>
<comment type="similarity">
    <text evidence="1">Belongs to the bacterial solute-binding protein 8 family.</text>
</comment>
<sequence>MRSPVSWRVAAPLSVLLVLLGGCSAPDDGPATAPSGSAGPVTLTNCGTPVTITKPPARAVTMNQSATEIMLALGLQDRMIGTAYLDDEVLPDYAAAYAKVPVLAKEYPSKESLLEAEPDFVYASFTSAFGDEGVGDRGEWQKLGVGTYLSPAGCPKETRPAKLTMNDVFGEIREIATIFGVPDRAEKLVADQQARIAQARAGAKNAKVLWWDGGSDAPSVGACCGGPGMIMAEAGVTNAFADLDGSWANSSWETVADRNPDLIVLIDASWDPASAKKTFLAKNATLKDLPAVKNQRYVVIPFSSTSAGVRNMLAVEALAKAAS</sequence>
<dbReference type="SUPFAM" id="SSF53807">
    <property type="entry name" value="Helical backbone' metal receptor"/>
    <property type="match status" value="1"/>
</dbReference>
<accession>A0A1C6TCB4</accession>
<dbReference type="InterPro" id="IPR050902">
    <property type="entry name" value="ABC_Transporter_SBP"/>
</dbReference>
<name>A0A1C6TCB4_9ACTN</name>
<dbReference type="PANTHER" id="PTHR30535:SF7">
    <property type="entry name" value="IRON(III) DICITRATE-BINDING PROTEIN"/>
    <property type="match status" value="1"/>
</dbReference>
<feature type="signal peptide" evidence="2">
    <location>
        <begin position="1"/>
        <end position="25"/>
    </location>
</feature>
<feature type="chain" id="PRO_5008746553" evidence="2">
    <location>
        <begin position="26"/>
        <end position="323"/>
    </location>
</feature>
<proteinExistence type="inferred from homology"/>
<dbReference type="Pfam" id="PF01497">
    <property type="entry name" value="Peripla_BP_2"/>
    <property type="match status" value="1"/>
</dbReference>
<evidence type="ECO:0000256" key="2">
    <source>
        <dbReference type="SAM" id="SignalP"/>
    </source>
</evidence>
<dbReference type="PANTHER" id="PTHR30535">
    <property type="entry name" value="VITAMIN B12-BINDING PROTEIN"/>
    <property type="match status" value="1"/>
</dbReference>
<dbReference type="EMBL" id="FMHW01000002">
    <property type="protein sequence ID" value="SCL39329.1"/>
    <property type="molecule type" value="Genomic_DNA"/>
</dbReference>
<dbReference type="Proteomes" id="UP000198959">
    <property type="component" value="Unassembled WGS sequence"/>
</dbReference>
<dbReference type="PROSITE" id="PS50983">
    <property type="entry name" value="FE_B12_PBP"/>
    <property type="match status" value="1"/>
</dbReference>
<evidence type="ECO:0000313" key="5">
    <source>
        <dbReference type="Proteomes" id="UP000198959"/>
    </source>
</evidence>